<feature type="compositionally biased region" description="Polar residues" evidence="1">
    <location>
        <begin position="1"/>
        <end position="15"/>
    </location>
</feature>
<keyword evidence="3" id="KW-1185">Reference proteome</keyword>
<evidence type="ECO:0000256" key="1">
    <source>
        <dbReference type="SAM" id="MobiDB-lite"/>
    </source>
</evidence>
<protein>
    <submittedName>
        <fullName evidence="2">Uncharacterized protein</fullName>
    </submittedName>
</protein>
<organism evidence="2 3">
    <name type="scientific">Stieleria magnilauensis</name>
    <dbReference type="NCBI Taxonomy" id="2527963"/>
    <lineage>
        <taxon>Bacteria</taxon>
        <taxon>Pseudomonadati</taxon>
        <taxon>Planctomycetota</taxon>
        <taxon>Planctomycetia</taxon>
        <taxon>Pirellulales</taxon>
        <taxon>Pirellulaceae</taxon>
        <taxon>Stieleria</taxon>
    </lineage>
</organism>
<dbReference type="EMBL" id="CP036432">
    <property type="protein sequence ID" value="QDV83709.1"/>
    <property type="molecule type" value="Genomic_DNA"/>
</dbReference>
<dbReference type="Proteomes" id="UP000318081">
    <property type="component" value="Chromosome"/>
</dbReference>
<name>A0ABX5XV16_9BACT</name>
<evidence type="ECO:0000313" key="3">
    <source>
        <dbReference type="Proteomes" id="UP000318081"/>
    </source>
</evidence>
<evidence type="ECO:0000313" key="2">
    <source>
        <dbReference type="EMBL" id="QDV83709.1"/>
    </source>
</evidence>
<reference evidence="2 3" key="1">
    <citation type="submission" date="2019-02" db="EMBL/GenBank/DDBJ databases">
        <title>Deep-cultivation of Planctomycetes and their phenomic and genomic characterization uncovers novel biology.</title>
        <authorList>
            <person name="Wiegand S."/>
            <person name="Jogler M."/>
            <person name="Boedeker C."/>
            <person name="Pinto D."/>
            <person name="Vollmers J."/>
            <person name="Rivas-Marin E."/>
            <person name="Kohn T."/>
            <person name="Peeters S.H."/>
            <person name="Heuer A."/>
            <person name="Rast P."/>
            <person name="Oberbeckmann S."/>
            <person name="Bunk B."/>
            <person name="Jeske O."/>
            <person name="Meyerdierks A."/>
            <person name="Storesund J.E."/>
            <person name="Kallscheuer N."/>
            <person name="Luecker S."/>
            <person name="Lage O.M."/>
            <person name="Pohl T."/>
            <person name="Merkel B.J."/>
            <person name="Hornburger P."/>
            <person name="Mueller R.-W."/>
            <person name="Bruemmer F."/>
            <person name="Labrenz M."/>
            <person name="Spormann A.M."/>
            <person name="Op den Camp H."/>
            <person name="Overmann J."/>
            <person name="Amann R."/>
            <person name="Jetten M.S.M."/>
            <person name="Mascher T."/>
            <person name="Medema M.H."/>
            <person name="Devos D.P."/>
            <person name="Kaster A.-K."/>
            <person name="Ovreas L."/>
            <person name="Rohde M."/>
            <person name="Galperin M.Y."/>
            <person name="Jogler C."/>
        </authorList>
    </citation>
    <scope>NUCLEOTIDE SEQUENCE [LARGE SCALE GENOMIC DNA]</scope>
    <source>
        <strain evidence="2 3">TBK1r</strain>
    </source>
</reference>
<proteinExistence type="predicted"/>
<gene>
    <name evidence="2" type="ORF">TBK1r_26510</name>
</gene>
<sequence length="103" mass="11271">MATATATKKNSSNGSAARPVQEIRMGRIRAAIWENETTNGTRYNVTVSRIYKDGDTWKDSNSFGRDDLLIVAKVLDRCHTWIYAENGSAVVSSGEEGGDDAPF</sequence>
<feature type="region of interest" description="Disordered" evidence="1">
    <location>
        <begin position="1"/>
        <end position="20"/>
    </location>
</feature>
<accession>A0ABX5XV16</accession>